<evidence type="ECO:0000313" key="2">
    <source>
        <dbReference type="Proteomes" id="UP001371456"/>
    </source>
</evidence>
<reference evidence="1 2" key="1">
    <citation type="submission" date="2024-02" db="EMBL/GenBank/DDBJ databases">
        <title>de novo genome assembly of Solanum bulbocastanum strain 11H21.</title>
        <authorList>
            <person name="Hosaka A.J."/>
        </authorList>
    </citation>
    <scope>NUCLEOTIDE SEQUENCE [LARGE SCALE GENOMIC DNA]</scope>
    <source>
        <tissue evidence="1">Young leaves</tissue>
    </source>
</reference>
<name>A0AAN8SSE0_SOLBU</name>
<gene>
    <name evidence="1" type="ORF">RDI58_028698</name>
</gene>
<protein>
    <submittedName>
        <fullName evidence="1">Uncharacterized protein</fullName>
    </submittedName>
</protein>
<comment type="caution">
    <text evidence="1">The sequence shown here is derived from an EMBL/GenBank/DDBJ whole genome shotgun (WGS) entry which is preliminary data.</text>
</comment>
<dbReference type="Proteomes" id="UP001371456">
    <property type="component" value="Unassembled WGS sequence"/>
</dbReference>
<evidence type="ECO:0000313" key="1">
    <source>
        <dbReference type="EMBL" id="KAK6773460.1"/>
    </source>
</evidence>
<proteinExistence type="predicted"/>
<organism evidence="1 2">
    <name type="scientific">Solanum bulbocastanum</name>
    <name type="common">Wild potato</name>
    <dbReference type="NCBI Taxonomy" id="147425"/>
    <lineage>
        <taxon>Eukaryota</taxon>
        <taxon>Viridiplantae</taxon>
        <taxon>Streptophyta</taxon>
        <taxon>Embryophyta</taxon>
        <taxon>Tracheophyta</taxon>
        <taxon>Spermatophyta</taxon>
        <taxon>Magnoliopsida</taxon>
        <taxon>eudicotyledons</taxon>
        <taxon>Gunneridae</taxon>
        <taxon>Pentapetalae</taxon>
        <taxon>asterids</taxon>
        <taxon>lamiids</taxon>
        <taxon>Solanales</taxon>
        <taxon>Solanaceae</taxon>
        <taxon>Solanoideae</taxon>
        <taxon>Solaneae</taxon>
        <taxon>Solanum</taxon>
    </lineage>
</organism>
<sequence length="10" mass="1101">MRSQEGSGLH</sequence>
<keyword evidence="2" id="KW-1185">Reference proteome</keyword>
<accession>A0AAN8SSE0</accession>
<dbReference type="EMBL" id="JBANQN010000012">
    <property type="protein sequence ID" value="KAK6773460.1"/>
    <property type="molecule type" value="Genomic_DNA"/>
</dbReference>